<keyword evidence="1" id="KW-0472">Membrane</keyword>
<evidence type="ECO:0000256" key="1">
    <source>
        <dbReference type="SAM" id="Phobius"/>
    </source>
</evidence>
<comment type="caution">
    <text evidence="2">The sequence shown here is derived from an EMBL/GenBank/DDBJ whole genome shotgun (WGS) entry which is preliminary data.</text>
</comment>
<keyword evidence="1" id="KW-1133">Transmembrane helix</keyword>
<feature type="transmembrane region" description="Helical" evidence="1">
    <location>
        <begin position="34"/>
        <end position="53"/>
    </location>
</feature>
<organism evidence="2">
    <name type="scientific">marine sediment metagenome</name>
    <dbReference type="NCBI Taxonomy" id="412755"/>
    <lineage>
        <taxon>unclassified sequences</taxon>
        <taxon>metagenomes</taxon>
        <taxon>ecological metagenomes</taxon>
    </lineage>
</organism>
<gene>
    <name evidence="2" type="ORF">LCGC14_2213510</name>
</gene>
<evidence type="ECO:0000313" key="2">
    <source>
        <dbReference type="EMBL" id="KKL59619.1"/>
    </source>
</evidence>
<accession>A0A0F9DD80</accession>
<keyword evidence="1" id="KW-0812">Transmembrane</keyword>
<name>A0A0F9DD80_9ZZZZ</name>
<dbReference type="EMBL" id="LAZR01029424">
    <property type="protein sequence ID" value="KKL59619.1"/>
    <property type="molecule type" value="Genomic_DNA"/>
</dbReference>
<protein>
    <submittedName>
        <fullName evidence="2">Uncharacterized protein</fullName>
    </submittedName>
</protein>
<reference evidence="2" key="1">
    <citation type="journal article" date="2015" name="Nature">
        <title>Complex archaea that bridge the gap between prokaryotes and eukaryotes.</title>
        <authorList>
            <person name="Spang A."/>
            <person name="Saw J.H."/>
            <person name="Jorgensen S.L."/>
            <person name="Zaremba-Niedzwiedzka K."/>
            <person name="Martijn J."/>
            <person name="Lind A.E."/>
            <person name="van Eijk R."/>
            <person name="Schleper C."/>
            <person name="Guy L."/>
            <person name="Ettema T.J."/>
        </authorList>
    </citation>
    <scope>NUCLEOTIDE SEQUENCE</scope>
</reference>
<sequence length="56" mass="6386">MEKITQRQFANAVLLILASINISTKVIIEPDKIPFFAVVILVITGILYSKIMYFEK</sequence>
<proteinExistence type="predicted"/>
<feature type="transmembrane region" description="Helical" evidence="1">
    <location>
        <begin position="9"/>
        <end position="28"/>
    </location>
</feature>
<dbReference type="AlphaFoldDB" id="A0A0F9DD80"/>